<protein>
    <submittedName>
        <fullName evidence="4">Peptidase M12A, astacin</fullName>
    </submittedName>
</protein>
<feature type="region of interest" description="Disordered" evidence="2">
    <location>
        <begin position="421"/>
        <end position="472"/>
    </location>
</feature>
<dbReference type="InterPro" id="IPR006026">
    <property type="entry name" value="Peptidase_Metallo"/>
</dbReference>
<proteinExistence type="predicted"/>
<dbReference type="InterPro" id="IPR034035">
    <property type="entry name" value="Astacin-like_dom"/>
</dbReference>
<dbReference type="Proteomes" id="UP000008701">
    <property type="component" value="Chromosome"/>
</dbReference>
<organism evidence="4 5">
    <name type="scientific">Chlorobium phaeobacteroides (strain DSM 266 / SMG 266 / 2430)</name>
    <dbReference type="NCBI Taxonomy" id="290317"/>
    <lineage>
        <taxon>Bacteria</taxon>
        <taxon>Pseudomonadati</taxon>
        <taxon>Chlorobiota</taxon>
        <taxon>Chlorobiia</taxon>
        <taxon>Chlorobiales</taxon>
        <taxon>Chlorobiaceae</taxon>
        <taxon>Chlorobium/Pelodictyon group</taxon>
        <taxon>Chlorobium</taxon>
    </lineage>
</organism>
<feature type="binding site" evidence="1">
    <location>
        <position position="172"/>
    </location>
    <ligand>
        <name>Zn(2+)</name>
        <dbReference type="ChEBI" id="CHEBI:29105"/>
        <note>catalytic</note>
    </ligand>
</feature>
<dbReference type="HOGENOM" id="CLU_610907_0_0_10"/>
<keyword evidence="1" id="KW-0482">Metalloprotease</keyword>
<feature type="domain" description="Peptidase M12A" evidence="3">
    <location>
        <begin position="78"/>
        <end position="276"/>
    </location>
</feature>
<dbReference type="PANTHER" id="PTHR10127">
    <property type="entry name" value="DISCOIDIN, CUB, EGF, LAMININ , AND ZINC METALLOPROTEASE DOMAIN CONTAINING"/>
    <property type="match status" value="1"/>
</dbReference>
<dbReference type="STRING" id="290317.Cpha266_0056"/>
<dbReference type="PANTHER" id="PTHR10127:SF850">
    <property type="entry name" value="METALLOENDOPEPTIDASE"/>
    <property type="match status" value="1"/>
</dbReference>
<comment type="cofactor">
    <cofactor evidence="1">
        <name>Zn(2+)</name>
        <dbReference type="ChEBI" id="CHEBI:29105"/>
    </cofactor>
    <text evidence="1">Binds 1 zinc ion per subunit.</text>
</comment>
<dbReference type="GO" id="GO:0008270">
    <property type="term" value="F:zinc ion binding"/>
    <property type="evidence" value="ECO:0007669"/>
    <property type="project" value="UniProtKB-UniRule"/>
</dbReference>
<name>A1BCJ9_CHLPD</name>
<accession>A1BCJ9</accession>
<reference evidence="4 5" key="1">
    <citation type="submission" date="2006-12" db="EMBL/GenBank/DDBJ databases">
        <title>Complete sequence of Chlorobium phaeobacteroides DSM 266.</title>
        <authorList>
            <consortium name="US DOE Joint Genome Institute"/>
            <person name="Copeland A."/>
            <person name="Lucas S."/>
            <person name="Lapidus A."/>
            <person name="Barry K."/>
            <person name="Detter J.C."/>
            <person name="Glavina del Rio T."/>
            <person name="Hammon N."/>
            <person name="Israni S."/>
            <person name="Pitluck S."/>
            <person name="Goltsman E."/>
            <person name="Schmutz J."/>
            <person name="Larimer F."/>
            <person name="Land M."/>
            <person name="Hauser L."/>
            <person name="Mikhailova N."/>
            <person name="Li T."/>
            <person name="Overmann J."/>
            <person name="Bryant D.A."/>
            <person name="Richardson P."/>
        </authorList>
    </citation>
    <scope>NUCLEOTIDE SEQUENCE [LARGE SCALE GENOMIC DNA]</scope>
    <source>
        <strain evidence="4 5">DSM 266</strain>
    </source>
</reference>
<evidence type="ECO:0000256" key="1">
    <source>
        <dbReference type="PROSITE-ProRule" id="PRU01211"/>
    </source>
</evidence>
<evidence type="ECO:0000313" key="4">
    <source>
        <dbReference type="EMBL" id="ABL64126.1"/>
    </source>
</evidence>
<dbReference type="EMBL" id="CP000492">
    <property type="protein sequence ID" value="ABL64126.1"/>
    <property type="molecule type" value="Genomic_DNA"/>
</dbReference>
<dbReference type="KEGG" id="cph:Cpha266_0056"/>
<keyword evidence="1" id="KW-0479">Metal-binding</keyword>
<keyword evidence="5" id="KW-1185">Reference proteome</keyword>
<evidence type="ECO:0000259" key="3">
    <source>
        <dbReference type="PROSITE" id="PS51864"/>
    </source>
</evidence>
<keyword evidence="1" id="KW-0862">Zinc</keyword>
<evidence type="ECO:0000313" key="5">
    <source>
        <dbReference type="Proteomes" id="UP000008701"/>
    </source>
</evidence>
<dbReference type="PRINTS" id="PR00480">
    <property type="entry name" value="ASTACIN"/>
</dbReference>
<dbReference type="SMART" id="SM00235">
    <property type="entry name" value="ZnMc"/>
    <property type="match status" value="1"/>
</dbReference>
<dbReference type="OrthoDB" id="8455098at2"/>
<feature type="compositionally biased region" description="Acidic residues" evidence="2">
    <location>
        <begin position="446"/>
        <end position="472"/>
    </location>
</feature>
<dbReference type="eggNOG" id="COG3170">
    <property type="taxonomic scope" value="Bacteria"/>
</dbReference>
<feature type="active site" evidence="1">
    <location>
        <position position="173"/>
    </location>
</feature>
<dbReference type="Gene3D" id="3.40.390.10">
    <property type="entry name" value="Collagenase (Catalytic Domain)"/>
    <property type="match status" value="1"/>
</dbReference>
<gene>
    <name evidence="4" type="ordered locus">Cpha266_0056</name>
</gene>
<keyword evidence="1" id="KW-0378">Hydrolase</keyword>
<dbReference type="SUPFAM" id="SSF55486">
    <property type="entry name" value="Metalloproteases ('zincins'), catalytic domain"/>
    <property type="match status" value="1"/>
</dbReference>
<dbReference type="InterPro" id="IPR024079">
    <property type="entry name" value="MetalloPept_cat_dom_sf"/>
</dbReference>
<feature type="binding site" evidence="1">
    <location>
        <position position="176"/>
    </location>
    <ligand>
        <name>Zn(2+)</name>
        <dbReference type="ChEBI" id="CHEBI:29105"/>
        <note>catalytic</note>
    </ligand>
</feature>
<dbReference type="GO" id="GO:0004222">
    <property type="term" value="F:metalloendopeptidase activity"/>
    <property type="evidence" value="ECO:0007669"/>
    <property type="project" value="UniProtKB-UniRule"/>
</dbReference>
<evidence type="ECO:0000256" key="2">
    <source>
        <dbReference type="SAM" id="MobiDB-lite"/>
    </source>
</evidence>
<dbReference type="GO" id="GO:0006508">
    <property type="term" value="P:proteolysis"/>
    <property type="evidence" value="ECO:0007669"/>
    <property type="project" value="UniProtKB-KW"/>
</dbReference>
<feature type="binding site" evidence="1">
    <location>
        <position position="182"/>
    </location>
    <ligand>
        <name>Zn(2+)</name>
        <dbReference type="ChEBI" id="CHEBI:29105"/>
        <note>catalytic</note>
    </ligand>
</feature>
<keyword evidence="1" id="KW-0645">Protease</keyword>
<dbReference type="InterPro" id="IPR001506">
    <property type="entry name" value="Peptidase_M12A"/>
</dbReference>
<dbReference type="CDD" id="cd04280">
    <property type="entry name" value="ZnMc_astacin_like"/>
    <property type="match status" value="1"/>
</dbReference>
<dbReference type="RefSeq" id="WP_011743968.1">
    <property type="nucleotide sequence ID" value="NC_008639.1"/>
</dbReference>
<comment type="caution">
    <text evidence="1">Lacks conserved residue(s) required for the propagation of feature annotation.</text>
</comment>
<dbReference type="NCBIfam" id="NF045530">
    <property type="entry name" value="LegP"/>
    <property type="match status" value="1"/>
</dbReference>
<dbReference type="Pfam" id="PF01400">
    <property type="entry name" value="Astacin"/>
    <property type="match status" value="1"/>
</dbReference>
<sequence length="472" mass="50923">MARKKNGNTPQEYGEFSPSGKLRTAIIEGNTFGYKSVQYTDVDGMAMFEGDIILGKVADVDSKTEQRKREIQQGVTLRGITITGAKYRWPNCKVPYTIDTALPNQSRVTDAIAHWEAKTKFRFILRTNANASSYPDWVTFRSGSGCSSYVGKQGGQQYINLASGCSKGNTIHEIGHTIGLWHEHSREDRNAFVTIHWDKIIAGYEHNFNQQISDGDDVGAYDYGSIMHYPRTAFSTDGSETITPTDPSASIGQRTALSAGDIAAANSLCPTVSLCPAAPKTCPGAPIQVCPVSPKLVCPPGIKLACPPGIKQLCPPGIKQSCPSAPIQVICPPGIKLACPPGIKVTCPPVPKIPICPPSPVPGCAAGPTNKPWVGPEGYTTTYRLDPASGAYYSDEAPPPGMNQMPPVVININFHGYQPPSIQSDYAQYDPSAYENQDWTATEYPDPGEEADDSITNEESEAPEDFNPECSE</sequence>
<dbReference type="AlphaFoldDB" id="A1BCJ9"/>
<dbReference type="PROSITE" id="PS51864">
    <property type="entry name" value="ASTACIN"/>
    <property type="match status" value="1"/>
</dbReference>